<dbReference type="Pfam" id="PF04773">
    <property type="entry name" value="FecR"/>
    <property type="match status" value="1"/>
</dbReference>
<reference evidence="4" key="1">
    <citation type="submission" date="2022-08" db="EMBL/GenBank/DDBJ databases">
        <authorList>
            <person name="Vandamme P."/>
            <person name="Hettiarachchi A."/>
            <person name="Peeters C."/>
            <person name="Cnockaert M."/>
            <person name="Carlier A."/>
        </authorList>
    </citation>
    <scope>NUCLEOTIDE SEQUENCE</scope>
    <source>
        <strain evidence="4">LMG 31809</strain>
    </source>
</reference>
<evidence type="ECO:0000313" key="4">
    <source>
        <dbReference type="EMBL" id="MDA5193661.1"/>
    </source>
</evidence>
<evidence type="ECO:0000313" key="5">
    <source>
        <dbReference type="Proteomes" id="UP001141619"/>
    </source>
</evidence>
<dbReference type="InterPro" id="IPR006860">
    <property type="entry name" value="FecR"/>
</dbReference>
<feature type="domain" description="FecR protein" evidence="2">
    <location>
        <begin position="106"/>
        <end position="198"/>
    </location>
</feature>
<dbReference type="Gene3D" id="3.55.50.30">
    <property type="match status" value="1"/>
</dbReference>
<reference evidence="4" key="2">
    <citation type="journal article" date="2023" name="Syst. Appl. Microbiol.">
        <title>Govania unica gen. nov., sp. nov., a rare biosphere bacterium that represents a novel family in the class Alphaproteobacteria.</title>
        <authorList>
            <person name="Vandamme P."/>
            <person name="Peeters C."/>
            <person name="Hettiarachchi A."/>
            <person name="Cnockaert M."/>
            <person name="Carlier A."/>
        </authorList>
    </citation>
    <scope>NUCLEOTIDE SEQUENCE</scope>
    <source>
        <strain evidence="4">LMG 31809</strain>
    </source>
</reference>
<feature type="domain" description="FecR N-terminal" evidence="3">
    <location>
        <begin position="11"/>
        <end position="51"/>
    </location>
</feature>
<dbReference type="GO" id="GO:0016989">
    <property type="term" value="F:sigma factor antagonist activity"/>
    <property type="evidence" value="ECO:0007669"/>
    <property type="project" value="TreeGrafter"/>
</dbReference>
<dbReference type="PANTHER" id="PTHR30273:SF2">
    <property type="entry name" value="PROTEIN FECR"/>
    <property type="match status" value="1"/>
</dbReference>
<sequence>MSGPKSIPQTAEEWCARMHSGQVTGADRTAFADWMDGAPENRSEYDATQKLMQLSRGLGGYPDLGAALGLEQSRTWRIQPALIAASVAAALMIGGVGIWWQYRVIDYATLVGEQKTVTLADGSVVDLNTDTTLDVAIGGSKRQLVLEKGEAFFVVSPDKARPFVIKTAQGEIRVVGTKFNVRTDGEAMVVTVLEGHVRVARGQEAPFDLVADDQLRLDATGAVQKKSGADLAQVAAWRRGQVYFDNASLAEVIGEFNRYSAQKYVLHNKKLAQLKLSGVFRTGDPNALLYALSESFGIVVEVRSAEAVYLGLPRTRL</sequence>
<accession>A0A9X3TXN9</accession>
<dbReference type="RefSeq" id="WP_274943360.1">
    <property type="nucleotide sequence ID" value="NZ_JANWOI010000002.1"/>
</dbReference>
<evidence type="ECO:0000259" key="2">
    <source>
        <dbReference type="Pfam" id="PF04773"/>
    </source>
</evidence>
<dbReference type="EMBL" id="JANWOI010000002">
    <property type="protein sequence ID" value="MDA5193661.1"/>
    <property type="molecule type" value="Genomic_DNA"/>
</dbReference>
<dbReference type="InterPro" id="IPR032623">
    <property type="entry name" value="FecR_N"/>
</dbReference>
<feature type="transmembrane region" description="Helical" evidence="1">
    <location>
        <begin position="81"/>
        <end position="100"/>
    </location>
</feature>
<proteinExistence type="predicted"/>
<dbReference type="PIRSF" id="PIRSF018266">
    <property type="entry name" value="FecR"/>
    <property type="match status" value="1"/>
</dbReference>
<keyword evidence="1" id="KW-0472">Membrane</keyword>
<keyword evidence="5" id="KW-1185">Reference proteome</keyword>
<organism evidence="4 5">
    <name type="scientific">Govanella unica</name>
    <dbReference type="NCBI Taxonomy" id="2975056"/>
    <lineage>
        <taxon>Bacteria</taxon>
        <taxon>Pseudomonadati</taxon>
        <taxon>Pseudomonadota</taxon>
        <taxon>Alphaproteobacteria</taxon>
        <taxon>Emcibacterales</taxon>
        <taxon>Govanellaceae</taxon>
        <taxon>Govanella</taxon>
    </lineage>
</organism>
<keyword evidence="1" id="KW-1133">Transmembrane helix</keyword>
<gene>
    <name evidence="4" type="ORF">NYP16_06790</name>
</gene>
<dbReference type="Gene3D" id="2.60.120.1440">
    <property type="match status" value="1"/>
</dbReference>
<comment type="caution">
    <text evidence="4">The sequence shown here is derived from an EMBL/GenBank/DDBJ whole genome shotgun (WGS) entry which is preliminary data.</text>
</comment>
<evidence type="ECO:0000256" key="1">
    <source>
        <dbReference type="SAM" id="Phobius"/>
    </source>
</evidence>
<keyword evidence="1" id="KW-0812">Transmembrane</keyword>
<name>A0A9X3TXN9_9PROT</name>
<protein>
    <submittedName>
        <fullName evidence="4">FecR family protein</fullName>
    </submittedName>
</protein>
<dbReference type="Pfam" id="PF16220">
    <property type="entry name" value="DUF4880"/>
    <property type="match status" value="1"/>
</dbReference>
<evidence type="ECO:0000259" key="3">
    <source>
        <dbReference type="Pfam" id="PF16220"/>
    </source>
</evidence>
<dbReference type="InterPro" id="IPR012373">
    <property type="entry name" value="Ferrdict_sens_TM"/>
</dbReference>
<dbReference type="Proteomes" id="UP001141619">
    <property type="component" value="Unassembled WGS sequence"/>
</dbReference>
<dbReference type="PANTHER" id="PTHR30273">
    <property type="entry name" value="PERIPLASMIC SIGNAL SENSOR AND SIGMA FACTOR ACTIVATOR FECR-RELATED"/>
    <property type="match status" value="1"/>
</dbReference>
<dbReference type="AlphaFoldDB" id="A0A9X3TXN9"/>